<proteinExistence type="predicted"/>
<dbReference type="AlphaFoldDB" id="A0AAW1EWV0"/>
<evidence type="ECO:0000256" key="1">
    <source>
        <dbReference type="SAM" id="MobiDB-lite"/>
    </source>
</evidence>
<evidence type="ECO:0000313" key="3">
    <source>
        <dbReference type="Proteomes" id="UP001488805"/>
    </source>
</evidence>
<dbReference type="EMBL" id="JBCEZU010000123">
    <property type="protein sequence ID" value="KAK9526726.1"/>
    <property type="molecule type" value="Genomic_DNA"/>
</dbReference>
<feature type="region of interest" description="Disordered" evidence="1">
    <location>
        <begin position="83"/>
        <end position="114"/>
    </location>
</feature>
<protein>
    <submittedName>
        <fullName evidence="2">Uncharacterized protein</fullName>
    </submittedName>
</protein>
<keyword evidence="3" id="KW-1185">Reference proteome</keyword>
<evidence type="ECO:0000313" key="2">
    <source>
        <dbReference type="EMBL" id="KAK9526726.1"/>
    </source>
</evidence>
<name>A0AAW1EWV0_ZOAVI</name>
<sequence>MRALGLLLIVSILVSMALLMIILSQQQLLTTVYKETDKLPNEFDRLVNEQSKLGTAKALMEKLLTQGKKAVEDLKAEVAKTGPDMEKRKTEVDACEARKKPEGDELAAKENELSQTEATLKAESDAWNQEITNLKAQVIGYRPICDYVKDEEKAKTSCGIKA</sequence>
<organism evidence="2 3">
    <name type="scientific">Zoarces viviparus</name>
    <name type="common">Viviparous eelpout</name>
    <name type="synonym">Blennius viviparus</name>
    <dbReference type="NCBI Taxonomy" id="48416"/>
    <lineage>
        <taxon>Eukaryota</taxon>
        <taxon>Metazoa</taxon>
        <taxon>Chordata</taxon>
        <taxon>Craniata</taxon>
        <taxon>Vertebrata</taxon>
        <taxon>Euteleostomi</taxon>
        <taxon>Actinopterygii</taxon>
        <taxon>Neopterygii</taxon>
        <taxon>Teleostei</taxon>
        <taxon>Neoteleostei</taxon>
        <taxon>Acanthomorphata</taxon>
        <taxon>Eupercaria</taxon>
        <taxon>Perciformes</taxon>
        <taxon>Cottioidei</taxon>
        <taxon>Zoarcales</taxon>
        <taxon>Zoarcidae</taxon>
        <taxon>Zoarcinae</taxon>
        <taxon>Zoarces</taxon>
    </lineage>
</organism>
<feature type="compositionally biased region" description="Basic and acidic residues" evidence="1">
    <location>
        <begin position="83"/>
        <end position="112"/>
    </location>
</feature>
<reference evidence="2 3" key="1">
    <citation type="journal article" date="2024" name="Genome Biol. Evol.">
        <title>Chromosome-level genome assembly of the viviparous eelpout Zoarces viviparus.</title>
        <authorList>
            <person name="Fuhrmann N."/>
            <person name="Brasseur M.V."/>
            <person name="Bakowski C.E."/>
            <person name="Podsiadlowski L."/>
            <person name="Prost S."/>
            <person name="Krehenwinkel H."/>
            <person name="Mayer C."/>
        </authorList>
    </citation>
    <scope>NUCLEOTIDE SEQUENCE [LARGE SCALE GENOMIC DNA]</scope>
    <source>
        <strain evidence="2">NO-MEL_2022_Ind0_liver</strain>
    </source>
</reference>
<comment type="caution">
    <text evidence="2">The sequence shown here is derived from an EMBL/GenBank/DDBJ whole genome shotgun (WGS) entry which is preliminary data.</text>
</comment>
<dbReference type="Proteomes" id="UP001488805">
    <property type="component" value="Unassembled WGS sequence"/>
</dbReference>
<gene>
    <name evidence="2" type="ORF">VZT92_015411</name>
</gene>
<accession>A0AAW1EWV0</accession>